<gene>
    <name evidence="2" type="ORF">GCM10023188_15160</name>
</gene>
<keyword evidence="1" id="KW-0812">Transmembrane</keyword>
<name>A0ABP8LH32_9BACT</name>
<proteinExistence type="predicted"/>
<feature type="transmembrane region" description="Helical" evidence="1">
    <location>
        <begin position="6"/>
        <end position="31"/>
    </location>
</feature>
<evidence type="ECO:0000313" key="3">
    <source>
        <dbReference type="Proteomes" id="UP001500552"/>
    </source>
</evidence>
<dbReference type="EMBL" id="BAABHC010000005">
    <property type="protein sequence ID" value="GAA4429599.1"/>
    <property type="molecule type" value="Genomic_DNA"/>
</dbReference>
<feature type="transmembrane region" description="Helical" evidence="1">
    <location>
        <begin position="58"/>
        <end position="79"/>
    </location>
</feature>
<dbReference type="InterPro" id="IPR012427">
    <property type="entry name" value="DUF1622"/>
</dbReference>
<evidence type="ECO:0000256" key="1">
    <source>
        <dbReference type="SAM" id="Phobius"/>
    </source>
</evidence>
<keyword evidence="1" id="KW-0472">Membrane</keyword>
<dbReference type="PANTHER" id="PTHR38468">
    <property type="entry name" value="SLL0939 PROTEIN"/>
    <property type="match status" value="1"/>
</dbReference>
<sequence>MMRLEVLNTVAVAISVAGSGVIMYGALLTLFRFIKTEIRFFHDAAAVMVRQERNRSRLSAYLLLGLDFMLAADIIHTIHDPSLNELYVLGLIVAIRSVISFFLMKEIKESVSIHAS</sequence>
<keyword evidence="1" id="KW-1133">Transmembrane helix</keyword>
<organism evidence="2 3">
    <name type="scientific">Pontibacter saemangeumensis</name>
    <dbReference type="NCBI Taxonomy" id="1084525"/>
    <lineage>
        <taxon>Bacteria</taxon>
        <taxon>Pseudomonadati</taxon>
        <taxon>Bacteroidota</taxon>
        <taxon>Cytophagia</taxon>
        <taxon>Cytophagales</taxon>
        <taxon>Hymenobacteraceae</taxon>
        <taxon>Pontibacter</taxon>
    </lineage>
</organism>
<dbReference type="Proteomes" id="UP001500552">
    <property type="component" value="Unassembled WGS sequence"/>
</dbReference>
<evidence type="ECO:0000313" key="2">
    <source>
        <dbReference type="EMBL" id="GAA4429599.1"/>
    </source>
</evidence>
<feature type="transmembrane region" description="Helical" evidence="1">
    <location>
        <begin position="85"/>
        <end position="104"/>
    </location>
</feature>
<protein>
    <recommendedName>
        <fullName evidence="4">DUF1622 domain-containing protein</fullName>
    </recommendedName>
</protein>
<comment type="caution">
    <text evidence="2">The sequence shown here is derived from an EMBL/GenBank/DDBJ whole genome shotgun (WGS) entry which is preliminary data.</text>
</comment>
<reference evidence="3" key="1">
    <citation type="journal article" date="2019" name="Int. J. Syst. Evol. Microbiol.">
        <title>The Global Catalogue of Microorganisms (GCM) 10K type strain sequencing project: providing services to taxonomists for standard genome sequencing and annotation.</title>
        <authorList>
            <consortium name="The Broad Institute Genomics Platform"/>
            <consortium name="The Broad Institute Genome Sequencing Center for Infectious Disease"/>
            <person name="Wu L."/>
            <person name="Ma J."/>
        </authorList>
    </citation>
    <scope>NUCLEOTIDE SEQUENCE [LARGE SCALE GENOMIC DNA]</scope>
    <source>
        <strain evidence="3">JCM 17926</strain>
    </source>
</reference>
<accession>A0ABP8LH32</accession>
<dbReference type="Pfam" id="PF07784">
    <property type="entry name" value="DUF1622"/>
    <property type="match status" value="1"/>
</dbReference>
<dbReference type="RefSeq" id="WP_345158031.1">
    <property type="nucleotide sequence ID" value="NZ_BAABHC010000005.1"/>
</dbReference>
<evidence type="ECO:0008006" key="4">
    <source>
        <dbReference type="Google" id="ProtNLM"/>
    </source>
</evidence>
<keyword evidence="3" id="KW-1185">Reference proteome</keyword>
<dbReference type="PANTHER" id="PTHR38468:SF1">
    <property type="entry name" value="SLL0939 PROTEIN"/>
    <property type="match status" value="1"/>
</dbReference>